<organism evidence="5 6">
    <name type="scientific">Bordetella ansorpii</name>
    <dbReference type="NCBI Taxonomy" id="288768"/>
    <lineage>
        <taxon>Bacteria</taxon>
        <taxon>Pseudomonadati</taxon>
        <taxon>Pseudomonadota</taxon>
        <taxon>Betaproteobacteria</taxon>
        <taxon>Burkholderiales</taxon>
        <taxon>Alcaligenaceae</taxon>
        <taxon>Bordetella</taxon>
    </lineage>
</organism>
<feature type="domain" description="Transposase IS66 C-terminal" evidence="4">
    <location>
        <begin position="494"/>
        <end position="531"/>
    </location>
</feature>
<dbReference type="InterPro" id="IPR039552">
    <property type="entry name" value="IS66_C"/>
</dbReference>
<dbReference type="EMBL" id="FKIF01000002">
    <property type="protein sequence ID" value="SAI67017.1"/>
    <property type="molecule type" value="Genomic_DNA"/>
</dbReference>
<dbReference type="PANTHER" id="PTHR33678">
    <property type="entry name" value="BLL1576 PROTEIN"/>
    <property type="match status" value="1"/>
</dbReference>
<dbReference type="OrthoDB" id="9794514at2"/>
<dbReference type="InterPro" id="IPR052344">
    <property type="entry name" value="Transposase-related"/>
</dbReference>
<dbReference type="Pfam" id="PF13817">
    <property type="entry name" value="DDE_Tnp_IS66_C"/>
    <property type="match status" value="1"/>
</dbReference>
<feature type="domain" description="Transposase TnpC homeodomain" evidence="3">
    <location>
        <begin position="69"/>
        <end position="143"/>
    </location>
</feature>
<reference evidence="5 6" key="1">
    <citation type="submission" date="2016-04" db="EMBL/GenBank/DDBJ databases">
        <authorList>
            <consortium name="Pathogen Informatics"/>
        </authorList>
    </citation>
    <scope>NUCLEOTIDE SEQUENCE [LARGE SCALE GENOMIC DNA]</scope>
    <source>
        <strain evidence="5 6">H050680373</strain>
    </source>
</reference>
<evidence type="ECO:0000259" key="3">
    <source>
        <dbReference type="Pfam" id="PF13007"/>
    </source>
</evidence>
<dbReference type="Pfam" id="PF03050">
    <property type="entry name" value="DDE_Tnp_IS66"/>
    <property type="match status" value="1"/>
</dbReference>
<dbReference type="NCBIfam" id="NF033517">
    <property type="entry name" value="transpos_IS66"/>
    <property type="match status" value="1"/>
</dbReference>
<evidence type="ECO:0000259" key="4">
    <source>
        <dbReference type="Pfam" id="PF13817"/>
    </source>
</evidence>
<evidence type="ECO:0000313" key="5">
    <source>
        <dbReference type="EMBL" id="SAI67017.1"/>
    </source>
</evidence>
<dbReference type="InterPro" id="IPR024463">
    <property type="entry name" value="Transposase_TnpC_homeodom"/>
</dbReference>
<dbReference type="Pfam" id="PF13005">
    <property type="entry name" value="zf-IS66"/>
    <property type="match status" value="1"/>
</dbReference>
<protein>
    <submittedName>
        <fullName evidence="5">ISPpu15, transposase Orf2</fullName>
    </submittedName>
</protein>
<keyword evidence="6" id="KW-1185">Reference proteome</keyword>
<dbReference type="PANTHER" id="PTHR33678:SF1">
    <property type="entry name" value="BLL1576 PROTEIN"/>
    <property type="match status" value="1"/>
</dbReference>
<sequence>MSTASLDHLDAQQLRALAERLMGEVASRDEQLAVRDAKIAASDEQLAKYDAQIAKHDQVLHFKDTHIEQLKQELALYKRWRYGKRSEQLNPAQASLLEETMDADMAAIEEEVEALSQAISPKPTEAQAPRRMRLPPELPRTDIHHEPSSTTCHCGCGLKRIGEDVSEKLDYLPGVFSVERHIRGKWVCEQCETLTQAPVPAQVIDKGIPTAGLLAQVLVAKFADHLPLYRQEGIFARAGLALPRSTLGEWVGVCGLRLQPLVDALKVEVLGKPVLHADETPVQMLKPGAGKTHRAYLWAYTPTSFDSLRAVLYDFAPSRAGEHCRTFLEDWRGKLVTDDYAGYKAGFAAGITELGCMAHARRKFHDLHANHQSQIATQALELFGALYGVERDVADLPADERRRIRQDRAKPITETLHRWLIAQRQRVPDGSGTARAIDYSLKRWEALTRYLHDGDAPIDNNWVENQIRPWAIGRSNWLFAGSLRGGQRAAAIMSLIQSARLNGHDPYAYLKDVLTRLPTQKNHQIAELLPHRWQPAA</sequence>
<proteinExistence type="predicted"/>
<dbReference type="InterPro" id="IPR024474">
    <property type="entry name" value="Znf_dom_IS66"/>
</dbReference>
<dbReference type="RefSeq" id="WP_066124812.1">
    <property type="nucleotide sequence ID" value="NZ_FKIF01000002.1"/>
</dbReference>
<dbReference type="InterPro" id="IPR004291">
    <property type="entry name" value="Transposase_IS66_central"/>
</dbReference>
<feature type="domain" description="Transposase IS66 zinc-finger binding" evidence="2">
    <location>
        <begin position="150"/>
        <end position="192"/>
    </location>
</feature>
<dbReference type="Proteomes" id="UP000076848">
    <property type="component" value="Unassembled WGS sequence"/>
</dbReference>
<evidence type="ECO:0000259" key="1">
    <source>
        <dbReference type="Pfam" id="PF03050"/>
    </source>
</evidence>
<gene>
    <name evidence="5" type="ORF">SAMEA3906486_01272</name>
</gene>
<accession>A0A157S9C7</accession>
<dbReference type="STRING" id="288768.SAMEA3906486_01272"/>
<feature type="domain" description="Transposase IS66 central" evidence="1">
    <location>
        <begin position="206"/>
        <end position="487"/>
    </location>
</feature>
<name>A0A157S9C7_9BORD</name>
<dbReference type="AlphaFoldDB" id="A0A157S9C7"/>
<evidence type="ECO:0000313" key="6">
    <source>
        <dbReference type="Proteomes" id="UP000076848"/>
    </source>
</evidence>
<evidence type="ECO:0000259" key="2">
    <source>
        <dbReference type="Pfam" id="PF13005"/>
    </source>
</evidence>
<dbReference type="Pfam" id="PF13007">
    <property type="entry name" value="LZ_Tnp_IS66"/>
    <property type="match status" value="1"/>
</dbReference>